<sequence>MRLDSLRVVVSNNRRNRDKYCRYHRDYGHDTNDCYNLKNLIEAIIRRGQLANYVRRENQERRGRNREDEGAILACAFAEKDYQKATAAAARVLQMGFVLGLSLALFVGLGLQFGSGIFTKDQSDIHMIAIGIPFVAATQPINSLAFVFDGIDSSSQAFARTTFSNSLGKIDMGPCPRVHSLQLRKEYEEAKAKGLDNYDRDLEDTIDRLIVECDRKISRALKRLDDEDAKAAIAISVSEVTQTEETNELSKQIKEKLKEIDQFIVPHQLRSAIDKQSLLYLTLKNDGKIVVNNASEVASTTSYQSTGNLPGTSTFTPTTPVPKSSTSKRQFPESPGQDKKMKRA</sequence>
<keyword evidence="3" id="KW-0472">Membrane</keyword>
<keyword evidence="5" id="KW-1185">Reference proteome</keyword>
<gene>
    <name evidence="4" type="ORF">CASFOL_040725</name>
</gene>
<comment type="similarity">
    <text evidence="1">Belongs to the Luc7 family.</text>
</comment>
<keyword evidence="3" id="KW-0812">Transmembrane</keyword>
<comment type="caution">
    <text evidence="4">The sequence shown here is derived from an EMBL/GenBank/DDBJ whole genome shotgun (WGS) entry which is preliminary data.</text>
</comment>
<keyword evidence="3" id="KW-1133">Transmembrane helix</keyword>
<dbReference type="Proteomes" id="UP001632038">
    <property type="component" value="Unassembled WGS sequence"/>
</dbReference>
<dbReference type="PANTHER" id="PTHR12375">
    <property type="entry name" value="RNA-BINDING PROTEIN LUC7-RELATED"/>
    <property type="match status" value="1"/>
</dbReference>
<organism evidence="4 5">
    <name type="scientific">Castilleja foliolosa</name>
    <dbReference type="NCBI Taxonomy" id="1961234"/>
    <lineage>
        <taxon>Eukaryota</taxon>
        <taxon>Viridiplantae</taxon>
        <taxon>Streptophyta</taxon>
        <taxon>Embryophyta</taxon>
        <taxon>Tracheophyta</taxon>
        <taxon>Spermatophyta</taxon>
        <taxon>Magnoliopsida</taxon>
        <taxon>eudicotyledons</taxon>
        <taxon>Gunneridae</taxon>
        <taxon>Pentapetalae</taxon>
        <taxon>asterids</taxon>
        <taxon>lamiids</taxon>
        <taxon>Lamiales</taxon>
        <taxon>Orobanchaceae</taxon>
        <taxon>Pedicularideae</taxon>
        <taxon>Castillejinae</taxon>
        <taxon>Castilleja</taxon>
    </lineage>
</organism>
<reference evidence="5" key="1">
    <citation type="journal article" date="2024" name="IScience">
        <title>Strigolactones Initiate the Formation of Haustorium-like Structures in Castilleja.</title>
        <authorList>
            <person name="Buerger M."/>
            <person name="Peterson D."/>
            <person name="Chory J."/>
        </authorList>
    </citation>
    <scope>NUCLEOTIDE SEQUENCE [LARGE SCALE GENOMIC DNA]</scope>
</reference>
<name>A0ABD3BD28_9LAMI</name>
<feature type="transmembrane region" description="Helical" evidence="3">
    <location>
        <begin position="125"/>
        <end position="148"/>
    </location>
</feature>
<dbReference type="InterPro" id="IPR004882">
    <property type="entry name" value="Luc7-rel"/>
</dbReference>
<dbReference type="Pfam" id="PF03194">
    <property type="entry name" value="LUC7"/>
    <property type="match status" value="1"/>
</dbReference>
<evidence type="ECO:0000256" key="2">
    <source>
        <dbReference type="SAM" id="MobiDB-lite"/>
    </source>
</evidence>
<accession>A0ABD3BD28</accession>
<dbReference type="EMBL" id="JAVIJP010000100">
    <property type="protein sequence ID" value="KAL3615064.1"/>
    <property type="molecule type" value="Genomic_DNA"/>
</dbReference>
<feature type="region of interest" description="Disordered" evidence="2">
    <location>
        <begin position="299"/>
        <end position="344"/>
    </location>
</feature>
<protein>
    <submittedName>
        <fullName evidence="4">Uncharacterized protein</fullName>
    </submittedName>
</protein>
<feature type="compositionally biased region" description="Polar residues" evidence="2">
    <location>
        <begin position="299"/>
        <end position="309"/>
    </location>
</feature>
<dbReference type="AlphaFoldDB" id="A0ABD3BD28"/>
<feature type="compositionally biased region" description="Low complexity" evidence="2">
    <location>
        <begin position="310"/>
        <end position="327"/>
    </location>
</feature>
<evidence type="ECO:0000256" key="1">
    <source>
        <dbReference type="ARBA" id="ARBA00005655"/>
    </source>
</evidence>
<feature type="transmembrane region" description="Helical" evidence="3">
    <location>
        <begin position="92"/>
        <end position="113"/>
    </location>
</feature>
<evidence type="ECO:0000256" key="3">
    <source>
        <dbReference type="SAM" id="Phobius"/>
    </source>
</evidence>
<evidence type="ECO:0000313" key="4">
    <source>
        <dbReference type="EMBL" id="KAL3615064.1"/>
    </source>
</evidence>
<proteinExistence type="inferred from homology"/>
<evidence type="ECO:0000313" key="5">
    <source>
        <dbReference type="Proteomes" id="UP001632038"/>
    </source>
</evidence>